<name>A0ABV0Z089_9TELE</name>
<organism evidence="1 2">
    <name type="scientific">Ameca splendens</name>
    <dbReference type="NCBI Taxonomy" id="208324"/>
    <lineage>
        <taxon>Eukaryota</taxon>
        <taxon>Metazoa</taxon>
        <taxon>Chordata</taxon>
        <taxon>Craniata</taxon>
        <taxon>Vertebrata</taxon>
        <taxon>Euteleostomi</taxon>
        <taxon>Actinopterygii</taxon>
        <taxon>Neopterygii</taxon>
        <taxon>Teleostei</taxon>
        <taxon>Neoteleostei</taxon>
        <taxon>Acanthomorphata</taxon>
        <taxon>Ovalentaria</taxon>
        <taxon>Atherinomorphae</taxon>
        <taxon>Cyprinodontiformes</taxon>
        <taxon>Goodeidae</taxon>
        <taxon>Ameca</taxon>
    </lineage>
</organism>
<evidence type="ECO:0000313" key="2">
    <source>
        <dbReference type="Proteomes" id="UP001469553"/>
    </source>
</evidence>
<keyword evidence="2" id="KW-1185">Reference proteome</keyword>
<dbReference type="EMBL" id="JAHRIP010047931">
    <property type="protein sequence ID" value="MEQ2299284.1"/>
    <property type="molecule type" value="Genomic_DNA"/>
</dbReference>
<comment type="caution">
    <text evidence="1">The sequence shown here is derived from an EMBL/GenBank/DDBJ whole genome shotgun (WGS) entry which is preliminary data.</text>
</comment>
<protein>
    <submittedName>
        <fullName evidence="1">Uncharacterized protein</fullName>
    </submittedName>
</protein>
<sequence length="143" mass="15719">MATKRGLLGSNSRGGTSAEIQSTVVVLLFNHFALKQEPLSQVYTTKLTVCVHTARKNTVKTHLAVLEGTDGSCRAVSEFYVKNRDVTAGIQFTAGQSVTLILPQSRHRATVLPSRSELLRTKAVRYDIKRANIGQTDPKEDLH</sequence>
<evidence type="ECO:0000313" key="1">
    <source>
        <dbReference type="EMBL" id="MEQ2299284.1"/>
    </source>
</evidence>
<reference evidence="1 2" key="1">
    <citation type="submission" date="2021-06" db="EMBL/GenBank/DDBJ databases">
        <authorList>
            <person name="Palmer J.M."/>
        </authorList>
    </citation>
    <scope>NUCLEOTIDE SEQUENCE [LARGE SCALE GENOMIC DNA]</scope>
    <source>
        <strain evidence="1 2">AS_MEX2019</strain>
        <tissue evidence="1">Muscle</tissue>
    </source>
</reference>
<proteinExistence type="predicted"/>
<dbReference type="Proteomes" id="UP001469553">
    <property type="component" value="Unassembled WGS sequence"/>
</dbReference>
<gene>
    <name evidence="1" type="ORF">AMECASPLE_013708</name>
</gene>
<accession>A0ABV0Z089</accession>